<dbReference type="OrthoDB" id="387866at2"/>
<evidence type="ECO:0000313" key="3">
    <source>
        <dbReference type="Proteomes" id="UP000216943"/>
    </source>
</evidence>
<sequence>MKLSIIVSFYKNYHLNIFDNLKKSINKDVEFIFMIDDLYPEDYQKIYEIKKVYSDQIQLVFHKKRNGTGRNYFDAIRYAKGEYVSFVSVSTVTGETDLNKLVDVLNKNDADVIEFQPFWDRKIDWYPRQRIAPNKVYKTDETPAFIALSYPIIFNKVFKKELFKSIDSSQVLLSNSKYSISLLYNLLINAKTYLYLNLNFRKYLVHSEKTFSLNNFIKEWKLIEENEKVKSQFTSEIEYAKHYFFVVFLPALVSEILKSSYLKKIAASKQSISEKIEIEIDKFFAKQKFLEFQNNKYLKNNLLEIALMKKRTSKKDWKDIFEKLQ</sequence>
<dbReference type="Pfam" id="PF00535">
    <property type="entry name" value="Glycos_transf_2"/>
    <property type="match status" value="1"/>
</dbReference>
<dbReference type="SUPFAM" id="SSF53448">
    <property type="entry name" value="Nucleotide-diphospho-sugar transferases"/>
    <property type="match status" value="1"/>
</dbReference>
<evidence type="ECO:0000313" key="2">
    <source>
        <dbReference type="EMBL" id="PAK21183.1"/>
    </source>
</evidence>
<reference evidence="3" key="1">
    <citation type="submission" date="2017-08" db="EMBL/GenBank/DDBJ databases">
        <authorList>
            <person name="Alvarez-Ponce D."/>
            <person name="Weitzman C.L."/>
            <person name="Tillett R.L."/>
            <person name="Sandmeier F.C."/>
            <person name="Tracy C.R."/>
        </authorList>
    </citation>
    <scope>NUCLEOTIDE SEQUENCE [LARGE SCALE GENOMIC DNA]</scope>
    <source>
        <strain evidence="3">723</strain>
    </source>
</reference>
<organism evidence="2 3">
    <name type="scientific">Mycoplasmopsis agassizii</name>
    <dbReference type="NCBI Taxonomy" id="33922"/>
    <lineage>
        <taxon>Bacteria</taxon>
        <taxon>Bacillati</taxon>
        <taxon>Mycoplasmatota</taxon>
        <taxon>Mycoplasmoidales</taxon>
        <taxon>Metamycoplasmataceae</taxon>
        <taxon>Mycoplasmopsis</taxon>
    </lineage>
</organism>
<protein>
    <recommendedName>
        <fullName evidence="1">Glycosyltransferase 2-like domain-containing protein</fullName>
    </recommendedName>
</protein>
<dbReference type="InterPro" id="IPR029044">
    <property type="entry name" value="Nucleotide-diphossugar_trans"/>
</dbReference>
<dbReference type="EMBL" id="NQNY01000011">
    <property type="protein sequence ID" value="PAK21183.1"/>
    <property type="molecule type" value="Genomic_DNA"/>
</dbReference>
<proteinExistence type="predicted"/>
<dbReference type="Proteomes" id="UP000216943">
    <property type="component" value="Unassembled WGS sequence"/>
</dbReference>
<gene>
    <name evidence="2" type="ORF">CJJ23_03520</name>
</gene>
<name>A0A269TI73_9BACT</name>
<feature type="domain" description="Glycosyltransferase 2-like" evidence="1">
    <location>
        <begin position="4"/>
        <end position="164"/>
    </location>
</feature>
<comment type="caution">
    <text evidence="2">The sequence shown here is derived from an EMBL/GenBank/DDBJ whole genome shotgun (WGS) entry which is preliminary data.</text>
</comment>
<accession>A0A269TI73</accession>
<evidence type="ECO:0000259" key="1">
    <source>
        <dbReference type="Pfam" id="PF00535"/>
    </source>
</evidence>
<dbReference type="AlphaFoldDB" id="A0A269TI73"/>
<dbReference type="InterPro" id="IPR001173">
    <property type="entry name" value="Glyco_trans_2-like"/>
</dbReference>
<dbReference type="RefSeq" id="WP_095334981.1">
    <property type="nucleotide sequence ID" value="NZ_NQNY01000011.1"/>
</dbReference>
<dbReference type="Gene3D" id="3.90.550.10">
    <property type="entry name" value="Spore Coat Polysaccharide Biosynthesis Protein SpsA, Chain A"/>
    <property type="match status" value="1"/>
</dbReference>